<gene>
    <name evidence="6" type="ORF">M231_01796</name>
</gene>
<feature type="region of interest" description="Disordered" evidence="5">
    <location>
        <begin position="49"/>
        <end position="112"/>
    </location>
</feature>
<organism evidence="6 7">
    <name type="scientific">Tremella mesenterica</name>
    <name type="common">Jelly fungus</name>
    <dbReference type="NCBI Taxonomy" id="5217"/>
    <lineage>
        <taxon>Eukaryota</taxon>
        <taxon>Fungi</taxon>
        <taxon>Dikarya</taxon>
        <taxon>Basidiomycota</taxon>
        <taxon>Agaricomycotina</taxon>
        <taxon>Tremellomycetes</taxon>
        <taxon>Tremellales</taxon>
        <taxon>Tremellaceae</taxon>
        <taxon>Tremella</taxon>
    </lineage>
</organism>
<dbReference type="PROSITE" id="PS50294">
    <property type="entry name" value="WD_REPEATS_REGION"/>
    <property type="match status" value="2"/>
</dbReference>
<dbReference type="InterPro" id="IPR001680">
    <property type="entry name" value="WD40_rpt"/>
</dbReference>
<dbReference type="PANTHER" id="PTHR14091:SF0">
    <property type="entry name" value="PERIODIC TRYPTOPHAN PROTEIN 1 HOMOLOG"/>
    <property type="match status" value="1"/>
</dbReference>
<sequence length="593" mass="64652">MSGTLISALVWVPKGRAALKPKRYNLDEDEIQRVGKLGGPGALEKLQEEMAEVDLSDGEQNQSEGSDDWEDLDSEDDSAAESKDDEDGQTDDDGDVEMKEDPEPSDPNDLSAFKLDKYDEEDSKGVAMGAFANIKGLAFYKDNNDDPYITLKEDDDDEEEELELLPTDQMLISARTTSDLSSIDFHVYDDPNTSLTVHHDLLLPAFPLCVEWLDFPSGSSTHSGNFIAVGGFDPSIEIWDADLIDGLYPQAILGPSPMMEKPTAKALGTGKKKRKQIVEPAAQDEYHTRPVLGLSWTPHHRNLLLSCSADATVKLWDLTRESPMTALRSWNGVHQGEERVQAVEWNKNIGSGLDKAVLSAGERTVKVWDTRSVEDWIGVKLSSDVECVKWDPWSSTSFYVSLENGLILAYDSRTLSSSPGSLSSAQPKFTISAHDSAASALDVSPHIPGLLLTGGQDKLVKLWNILEEETEGSNVAVTNVPNSETVKDPSSQTKKGKKNSTKIQGRQREISMVTSRDLGVGKVFTARFSPDPDTPLTLAAAGSRAVVQIWDAASNPGARKAFGERLSKMGRRLGEVKKGGGVVGVVDESDEDD</sequence>
<dbReference type="OrthoDB" id="270624at2759"/>
<dbReference type="GO" id="GO:0006364">
    <property type="term" value="P:rRNA processing"/>
    <property type="evidence" value="ECO:0007669"/>
    <property type="project" value="InterPro"/>
</dbReference>
<evidence type="ECO:0000256" key="2">
    <source>
        <dbReference type="ARBA" id="ARBA00022574"/>
    </source>
</evidence>
<evidence type="ECO:0000313" key="6">
    <source>
        <dbReference type="EMBL" id="RXK40948.1"/>
    </source>
</evidence>
<reference evidence="6 7" key="1">
    <citation type="submission" date="2016-06" db="EMBL/GenBank/DDBJ databases">
        <title>Evolution of pathogenesis and genome organization in the Tremellales.</title>
        <authorList>
            <person name="Cuomo C."/>
            <person name="Litvintseva A."/>
            <person name="Heitman J."/>
            <person name="Chen Y."/>
            <person name="Sun S."/>
            <person name="Springer D."/>
            <person name="Dromer F."/>
            <person name="Young S."/>
            <person name="Zeng Q."/>
            <person name="Chapman S."/>
            <person name="Gujja S."/>
            <person name="Saif S."/>
            <person name="Birren B."/>
        </authorList>
    </citation>
    <scope>NUCLEOTIDE SEQUENCE [LARGE SCALE GENOMIC DNA]</scope>
    <source>
        <strain evidence="6 7">ATCC 28783</strain>
    </source>
</reference>
<dbReference type="InterPro" id="IPR015943">
    <property type="entry name" value="WD40/YVTN_repeat-like_dom_sf"/>
</dbReference>
<dbReference type="VEuPathDB" id="FungiDB:TREMEDRAFT_27182"/>
<dbReference type="PRINTS" id="PR00320">
    <property type="entry name" value="GPROTEINBRPT"/>
</dbReference>
<dbReference type="PROSITE" id="PS50082">
    <property type="entry name" value="WD_REPEATS_2"/>
    <property type="match status" value="2"/>
</dbReference>
<keyword evidence="7" id="KW-1185">Reference proteome</keyword>
<dbReference type="AlphaFoldDB" id="A0A4Q1BSL6"/>
<dbReference type="InterPro" id="IPR020472">
    <property type="entry name" value="WD40_PAC1"/>
</dbReference>
<feature type="compositionally biased region" description="Acidic residues" evidence="5">
    <location>
        <begin position="65"/>
        <end position="95"/>
    </location>
</feature>
<feature type="repeat" description="WD" evidence="4">
    <location>
        <begin position="284"/>
        <end position="326"/>
    </location>
</feature>
<keyword evidence="2 4" id="KW-0853">WD repeat</keyword>
<proteinExistence type="predicted"/>
<evidence type="ECO:0000256" key="5">
    <source>
        <dbReference type="SAM" id="MobiDB-lite"/>
    </source>
</evidence>
<feature type="region of interest" description="Disordered" evidence="5">
    <location>
        <begin position="479"/>
        <end position="506"/>
    </location>
</feature>
<evidence type="ECO:0000256" key="3">
    <source>
        <dbReference type="ARBA" id="ARBA00022737"/>
    </source>
</evidence>
<feature type="compositionally biased region" description="Polar residues" evidence="5">
    <location>
        <begin position="479"/>
        <end position="493"/>
    </location>
</feature>
<protein>
    <submittedName>
        <fullName evidence="6">Periodic tryptophan protein 1</fullName>
    </submittedName>
</protein>
<dbReference type="InterPro" id="IPR019775">
    <property type="entry name" value="WD40_repeat_CS"/>
</dbReference>
<dbReference type="FunFam" id="2.130.10.10:FF:001189">
    <property type="entry name" value="Periodic tryptophan protein 1"/>
    <property type="match status" value="1"/>
</dbReference>
<keyword evidence="1" id="KW-0597">Phosphoprotein</keyword>
<evidence type="ECO:0000256" key="1">
    <source>
        <dbReference type="ARBA" id="ARBA00022553"/>
    </source>
</evidence>
<dbReference type="InParanoid" id="A0A4Q1BSL6"/>
<dbReference type="SUPFAM" id="SSF50978">
    <property type="entry name" value="WD40 repeat-like"/>
    <property type="match status" value="1"/>
</dbReference>
<keyword evidence="3" id="KW-0677">Repeat</keyword>
<name>A0A4Q1BSL6_TREME</name>
<dbReference type="FunCoup" id="A0A4Q1BSL6">
    <property type="interactions" value="795"/>
</dbReference>
<dbReference type="STRING" id="5217.A0A4Q1BSL6"/>
<feature type="repeat" description="WD" evidence="4">
    <location>
        <begin position="431"/>
        <end position="473"/>
    </location>
</feature>
<accession>A0A4Q1BSL6</accession>
<dbReference type="PROSITE" id="PS00678">
    <property type="entry name" value="WD_REPEATS_1"/>
    <property type="match status" value="2"/>
</dbReference>
<dbReference type="PANTHER" id="PTHR14091">
    <property type="entry name" value="PERIODIC TRYPTOPHAN PROTEIN 1"/>
    <property type="match status" value="1"/>
</dbReference>
<dbReference type="Proteomes" id="UP000289152">
    <property type="component" value="Unassembled WGS sequence"/>
</dbReference>
<dbReference type="GO" id="GO:0005634">
    <property type="term" value="C:nucleus"/>
    <property type="evidence" value="ECO:0007669"/>
    <property type="project" value="TreeGrafter"/>
</dbReference>
<dbReference type="SMART" id="SM00320">
    <property type="entry name" value="WD40"/>
    <property type="match status" value="6"/>
</dbReference>
<comment type="caution">
    <text evidence="6">The sequence shown here is derived from an EMBL/GenBank/DDBJ whole genome shotgun (WGS) entry which is preliminary data.</text>
</comment>
<dbReference type="InterPro" id="IPR044285">
    <property type="entry name" value="PWP1"/>
</dbReference>
<evidence type="ECO:0000256" key="4">
    <source>
        <dbReference type="PROSITE-ProRule" id="PRU00221"/>
    </source>
</evidence>
<dbReference type="EMBL" id="SDIL01000013">
    <property type="protein sequence ID" value="RXK40948.1"/>
    <property type="molecule type" value="Genomic_DNA"/>
</dbReference>
<dbReference type="Gene3D" id="2.130.10.10">
    <property type="entry name" value="YVTN repeat-like/Quinoprotein amine dehydrogenase"/>
    <property type="match status" value="2"/>
</dbReference>
<evidence type="ECO:0000313" key="7">
    <source>
        <dbReference type="Proteomes" id="UP000289152"/>
    </source>
</evidence>
<dbReference type="InterPro" id="IPR036322">
    <property type="entry name" value="WD40_repeat_dom_sf"/>
</dbReference>
<dbReference type="Pfam" id="PF00400">
    <property type="entry name" value="WD40"/>
    <property type="match status" value="2"/>
</dbReference>